<dbReference type="AlphaFoldDB" id="A0A8S9WSL3"/>
<proteinExistence type="predicted"/>
<protein>
    <submittedName>
        <fullName evidence="2">Uncharacterized protein</fullName>
    </submittedName>
</protein>
<gene>
    <name evidence="2" type="ORF">GE061_007126</name>
</gene>
<evidence type="ECO:0000256" key="1">
    <source>
        <dbReference type="SAM" id="MobiDB-lite"/>
    </source>
</evidence>
<organism evidence="2 3">
    <name type="scientific">Apolygus lucorum</name>
    <name type="common">Small green plant bug</name>
    <name type="synonym">Lygocoris lucorum</name>
    <dbReference type="NCBI Taxonomy" id="248454"/>
    <lineage>
        <taxon>Eukaryota</taxon>
        <taxon>Metazoa</taxon>
        <taxon>Ecdysozoa</taxon>
        <taxon>Arthropoda</taxon>
        <taxon>Hexapoda</taxon>
        <taxon>Insecta</taxon>
        <taxon>Pterygota</taxon>
        <taxon>Neoptera</taxon>
        <taxon>Paraneoptera</taxon>
        <taxon>Hemiptera</taxon>
        <taxon>Heteroptera</taxon>
        <taxon>Panheteroptera</taxon>
        <taxon>Cimicomorpha</taxon>
        <taxon>Miridae</taxon>
        <taxon>Mirini</taxon>
        <taxon>Apolygus</taxon>
    </lineage>
</organism>
<sequence length="74" mass="7807">MLCKFTHKLFSPGKESKEENFGRKTFSELVVGGKSGGRRQSSSPLKGAVTCLPARSTDTSGLGAPGHLTLGKKN</sequence>
<reference evidence="2" key="1">
    <citation type="journal article" date="2021" name="Mol. Ecol. Resour.">
        <title>Apolygus lucorum genome provides insights into omnivorousness and mesophyll feeding.</title>
        <authorList>
            <person name="Liu Y."/>
            <person name="Liu H."/>
            <person name="Wang H."/>
            <person name="Huang T."/>
            <person name="Liu B."/>
            <person name="Yang B."/>
            <person name="Yin L."/>
            <person name="Li B."/>
            <person name="Zhang Y."/>
            <person name="Zhang S."/>
            <person name="Jiang F."/>
            <person name="Zhang X."/>
            <person name="Ren Y."/>
            <person name="Wang B."/>
            <person name="Wang S."/>
            <person name="Lu Y."/>
            <person name="Wu K."/>
            <person name="Fan W."/>
            <person name="Wang G."/>
        </authorList>
    </citation>
    <scope>NUCLEOTIDE SEQUENCE</scope>
    <source>
        <strain evidence="2">12Hb</strain>
    </source>
</reference>
<accession>A0A8S9WSL3</accession>
<evidence type="ECO:0000313" key="3">
    <source>
        <dbReference type="Proteomes" id="UP000466442"/>
    </source>
</evidence>
<name>A0A8S9WSL3_APOLU</name>
<comment type="caution">
    <text evidence="2">The sequence shown here is derived from an EMBL/GenBank/DDBJ whole genome shotgun (WGS) entry which is preliminary data.</text>
</comment>
<dbReference type="Proteomes" id="UP000466442">
    <property type="component" value="Unassembled WGS sequence"/>
</dbReference>
<evidence type="ECO:0000313" key="2">
    <source>
        <dbReference type="EMBL" id="KAF6199101.1"/>
    </source>
</evidence>
<feature type="region of interest" description="Disordered" evidence="1">
    <location>
        <begin position="54"/>
        <end position="74"/>
    </location>
</feature>
<dbReference type="EMBL" id="WIXP02000015">
    <property type="protein sequence ID" value="KAF6199101.1"/>
    <property type="molecule type" value="Genomic_DNA"/>
</dbReference>
<keyword evidence="3" id="KW-1185">Reference proteome</keyword>